<dbReference type="SUPFAM" id="SSF46785">
    <property type="entry name" value="Winged helix' DNA-binding domain"/>
    <property type="match status" value="1"/>
</dbReference>
<evidence type="ECO:0000256" key="14">
    <source>
        <dbReference type="RuleBase" id="RU003991"/>
    </source>
</evidence>
<dbReference type="InterPro" id="IPR036388">
    <property type="entry name" value="WH-like_DNA-bd_sf"/>
</dbReference>
<evidence type="ECO:0000256" key="5">
    <source>
        <dbReference type="ARBA" id="ARBA00022763"/>
    </source>
</evidence>
<dbReference type="Gene3D" id="2.10.109.10">
    <property type="entry name" value="Umud Fragment, subunit A"/>
    <property type="match status" value="1"/>
</dbReference>
<dbReference type="Pfam" id="PF00717">
    <property type="entry name" value="Peptidase_S24"/>
    <property type="match status" value="1"/>
</dbReference>
<organism evidence="17 18">
    <name type="scientific">Petrotoga sibirica</name>
    <dbReference type="NCBI Taxonomy" id="156202"/>
    <lineage>
        <taxon>Bacteria</taxon>
        <taxon>Thermotogati</taxon>
        <taxon>Thermotogota</taxon>
        <taxon>Thermotogae</taxon>
        <taxon>Petrotogales</taxon>
        <taxon>Petrotogaceae</taxon>
        <taxon>Petrotoga</taxon>
    </lineage>
</organism>
<dbReference type="HAMAP" id="MF_00015">
    <property type="entry name" value="LexA"/>
    <property type="match status" value="1"/>
</dbReference>
<evidence type="ECO:0000256" key="6">
    <source>
        <dbReference type="ARBA" id="ARBA00022801"/>
    </source>
</evidence>
<comment type="caution">
    <text evidence="17">The sequence shown here is derived from an EMBL/GenBank/DDBJ whole genome shotgun (WGS) entry which is preliminary data.</text>
</comment>
<feature type="site" description="Cleavage; by autolysis" evidence="13">
    <location>
        <begin position="107"/>
        <end position="108"/>
    </location>
</feature>
<keyword evidence="18" id="KW-1185">Reference proteome</keyword>
<dbReference type="NCBIfam" id="TIGR00498">
    <property type="entry name" value="lexA"/>
    <property type="match status" value="1"/>
</dbReference>
<dbReference type="GO" id="GO:0045892">
    <property type="term" value="P:negative regulation of DNA-templated transcription"/>
    <property type="evidence" value="ECO:0007669"/>
    <property type="project" value="UniProtKB-UniRule"/>
</dbReference>
<feature type="active site" description="For autocatalytic cleavage activity" evidence="13">
    <location>
        <position position="181"/>
    </location>
</feature>
<proteinExistence type="inferred from homology"/>
<dbReference type="InterPro" id="IPR006197">
    <property type="entry name" value="Peptidase_S24_LexA"/>
</dbReference>
<evidence type="ECO:0000256" key="4">
    <source>
        <dbReference type="ARBA" id="ARBA00022705"/>
    </source>
</evidence>
<evidence type="ECO:0000256" key="12">
    <source>
        <dbReference type="ARBA" id="ARBA00023236"/>
    </source>
</evidence>
<dbReference type="EMBL" id="SODZ01000003">
    <property type="protein sequence ID" value="TDX16412.1"/>
    <property type="molecule type" value="Genomic_DNA"/>
</dbReference>
<keyword evidence="10 13" id="KW-0804">Transcription</keyword>
<keyword evidence="12 13" id="KW-0742">SOS response</keyword>
<sequence>MMKSNVIIIILNTEGVKKMEELTKRQSQVLDFIKSYMEKNGFAPSIRDIMKHFNFKSPRAAHKHLIILEKKGYIERKNVSRGIKMMPKSGEIFATETLAPVSGKIAAGDAIEAIQTISDYIPIPTNFFPKNYEYFSLRVEGNSMIEAQIKSGDFVIIRKQDYATDGDIVVALIDGNEATLKRYKRLNENEVLLVPENESMKEIKIKADHLKIQGKMVGLIRVL</sequence>
<dbReference type="AlphaFoldDB" id="A0A4R8EUY5"/>
<dbReference type="Pfam" id="PF01726">
    <property type="entry name" value="LexA_DNA_bind"/>
    <property type="match status" value="1"/>
</dbReference>
<feature type="DNA-binding region" description="H-T-H motif" evidence="13">
    <location>
        <begin position="46"/>
        <end position="66"/>
    </location>
</feature>
<reference evidence="17 18" key="1">
    <citation type="submission" date="2019-03" db="EMBL/GenBank/DDBJ databases">
        <title>Genomic Encyclopedia of Type Strains, Phase IV (KMG-IV): sequencing the most valuable type-strain genomes for metagenomic binning, comparative biology and taxonomic classification.</title>
        <authorList>
            <person name="Goeker M."/>
        </authorList>
    </citation>
    <scope>NUCLEOTIDE SEQUENCE [LARGE SCALE GENOMIC DNA]</scope>
    <source>
        <strain evidence="17 18">DSM 13575</strain>
    </source>
</reference>
<comment type="function">
    <text evidence="13">Represses a number of genes involved in the response to DNA damage (SOS response), including recA and lexA. In the presence of single-stranded DNA, RecA interacts with LexA causing an autocatalytic cleavage which disrupts the DNA-binding part of LexA, leading to derepression of the SOS regulon and eventually DNA repair.</text>
</comment>
<gene>
    <name evidence="13" type="primary">lexA</name>
    <name evidence="17" type="ORF">C8D74_10389</name>
</gene>
<dbReference type="InterPro" id="IPR006199">
    <property type="entry name" value="LexA_DNA-bd_dom"/>
</dbReference>
<keyword evidence="6 13" id="KW-0378">Hydrolase</keyword>
<accession>A0A4R8EUY5</accession>
<feature type="domain" description="LexA repressor DNA-binding" evidence="16">
    <location>
        <begin position="19"/>
        <end position="78"/>
    </location>
</feature>
<dbReference type="InterPro" id="IPR036390">
    <property type="entry name" value="WH_DNA-bd_sf"/>
</dbReference>
<evidence type="ECO:0000259" key="16">
    <source>
        <dbReference type="Pfam" id="PF01726"/>
    </source>
</evidence>
<dbReference type="InterPro" id="IPR036286">
    <property type="entry name" value="LexA/Signal_pep-like_sf"/>
</dbReference>
<dbReference type="GO" id="GO:0004252">
    <property type="term" value="F:serine-type endopeptidase activity"/>
    <property type="evidence" value="ECO:0007669"/>
    <property type="project" value="UniProtKB-UniRule"/>
</dbReference>
<feature type="active site" description="For autocatalytic cleavage activity" evidence="13">
    <location>
        <position position="143"/>
    </location>
</feature>
<dbReference type="GO" id="GO:0003677">
    <property type="term" value="F:DNA binding"/>
    <property type="evidence" value="ECO:0007669"/>
    <property type="project" value="UniProtKB-UniRule"/>
</dbReference>
<keyword evidence="8 13" id="KW-0805">Transcription regulation</keyword>
<dbReference type="GO" id="GO:0006260">
    <property type="term" value="P:DNA replication"/>
    <property type="evidence" value="ECO:0007669"/>
    <property type="project" value="UniProtKB-UniRule"/>
</dbReference>
<dbReference type="GO" id="GO:0006281">
    <property type="term" value="P:DNA repair"/>
    <property type="evidence" value="ECO:0007669"/>
    <property type="project" value="UniProtKB-UniRule"/>
</dbReference>
<evidence type="ECO:0000259" key="15">
    <source>
        <dbReference type="Pfam" id="PF00717"/>
    </source>
</evidence>
<evidence type="ECO:0000256" key="9">
    <source>
        <dbReference type="ARBA" id="ARBA00023125"/>
    </source>
</evidence>
<dbReference type="CDD" id="cd06529">
    <property type="entry name" value="S24_LexA-like"/>
    <property type="match status" value="1"/>
</dbReference>
<comment type="similarity">
    <text evidence="1 13 14">Belongs to the peptidase S24 family.</text>
</comment>
<dbReference type="InterPro" id="IPR015927">
    <property type="entry name" value="Peptidase_S24_S26A/B/C"/>
</dbReference>
<dbReference type="InterPro" id="IPR039418">
    <property type="entry name" value="LexA-like"/>
</dbReference>
<keyword evidence="11 13" id="KW-0234">DNA repair</keyword>
<dbReference type="Proteomes" id="UP000294817">
    <property type="component" value="Unassembled WGS sequence"/>
</dbReference>
<evidence type="ECO:0000313" key="17">
    <source>
        <dbReference type="EMBL" id="TDX16412.1"/>
    </source>
</evidence>
<evidence type="ECO:0000256" key="7">
    <source>
        <dbReference type="ARBA" id="ARBA00022813"/>
    </source>
</evidence>
<dbReference type="FunFam" id="2.10.109.10:FF:000001">
    <property type="entry name" value="LexA repressor"/>
    <property type="match status" value="1"/>
</dbReference>
<keyword evidence="3 13" id="KW-0678">Repressor</keyword>
<keyword evidence="7 13" id="KW-0068">Autocatalytic cleavage</keyword>
<dbReference type="PRINTS" id="PR00726">
    <property type="entry name" value="LEXASERPTASE"/>
</dbReference>
<dbReference type="FunFam" id="1.10.10.10:FF:000009">
    <property type="entry name" value="LexA repressor"/>
    <property type="match status" value="1"/>
</dbReference>
<evidence type="ECO:0000256" key="8">
    <source>
        <dbReference type="ARBA" id="ARBA00023015"/>
    </source>
</evidence>
<evidence type="ECO:0000256" key="3">
    <source>
        <dbReference type="ARBA" id="ARBA00022491"/>
    </source>
</evidence>
<evidence type="ECO:0000256" key="13">
    <source>
        <dbReference type="HAMAP-Rule" id="MF_00015"/>
    </source>
</evidence>
<evidence type="ECO:0000256" key="1">
    <source>
        <dbReference type="ARBA" id="ARBA00007484"/>
    </source>
</evidence>
<dbReference type="InterPro" id="IPR050077">
    <property type="entry name" value="LexA_repressor"/>
</dbReference>
<evidence type="ECO:0000256" key="2">
    <source>
        <dbReference type="ARBA" id="ARBA00011738"/>
    </source>
</evidence>
<dbReference type="EC" id="3.4.21.88" evidence="13"/>
<evidence type="ECO:0000256" key="11">
    <source>
        <dbReference type="ARBA" id="ARBA00023204"/>
    </source>
</evidence>
<evidence type="ECO:0000313" key="18">
    <source>
        <dbReference type="Proteomes" id="UP000294817"/>
    </source>
</evidence>
<evidence type="ECO:0000256" key="10">
    <source>
        <dbReference type="ARBA" id="ARBA00023163"/>
    </source>
</evidence>
<keyword evidence="4 13" id="KW-0235">DNA replication</keyword>
<comment type="catalytic activity">
    <reaction evidence="13">
        <text>Hydrolysis of Ala-|-Gly bond in repressor LexA.</text>
        <dbReference type="EC" id="3.4.21.88"/>
    </reaction>
</comment>
<protein>
    <recommendedName>
        <fullName evidence="13">LexA repressor</fullName>
        <ecNumber evidence="13">3.4.21.88</ecNumber>
    </recommendedName>
</protein>
<keyword evidence="5 13" id="KW-0227">DNA damage</keyword>
<dbReference type="SUPFAM" id="SSF51306">
    <property type="entry name" value="LexA/Signal peptidase"/>
    <property type="match status" value="1"/>
</dbReference>
<dbReference type="GO" id="GO:0009432">
    <property type="term" value="P:SOS response"/>
    <property type="evidence" value="ECO:0007669"/>
    <property type="project" value="UniProtKB-UniRule"/>
</dbReference>
<dbReference type="GO" id="GO:0006508">
    <property type="term" value="P:proteolysis"/>
    <property type="evidence" value="ECO:0007669"/>
    <property type="project" value="InterPro"/>
</dbReference>
<dbReference type="PANTHER" id="PTHR33516">
    <property type="entry name" value="LEXA REPRESSOR"/>
    <property type="match status" value="1"/>
</dbReference>
<dbReference type="InterPro" id="IPR006200">
    <property type="entry name" value="LexA"/>
</dbReference>
<comment type="subunit">
    <text evidence="2 13">Homodimer.</text>
</comment>
<dbReference type="Gene3D" id="1.10.10.10">
    <property type="entry name" value="Winged helix-like DNA-binding domain superfamily/Winged helix DNA-binding domain"/>
    <property type="match status" value="1"/>
</dbReference>
<name>A0A4R8EUY5_9BACT</name>
<keyword evidence="9 13" id="KW-0238">DNA-binding</keyword>
<feature type="domain" description="Peptidase S24/S26A/S26B/S26C" evidence="15">
    <location>
        <begin position="100"/>
        <end position="217"/>
    </location>
</feature>
<dbReference type="PANTHER" id="PTHR33516:SF2">
    <property type="entry name" value="LEXA REPRESSOR-RELATED"/>
    <property type="match status" value="1"/>
</dbReference>